<dbReference type="InterPro" id="IPR001320">
    <property type="entry name" value="Iontro_rcpt_C"/>
</dbReference>
<keyword evidence="20" id="KW-1185">Reference proteome</keyword>
<keyword evidence="7 13" id="KW-0406">Ion transport</keyword>
<keyword evidence="14" id="KW-1015">Disulfide bond</keyword>
<evidence type="ECO:0000313" key="20">
    <source>
        <dbReference type="Proteomes" id="UP000775213"/>
    </source>
</evidence>
<evidence type="ECO:0000256" key="2">
    <source>
        <dbReference type="ARBA" id="ARBA00008685"/>
    </source>
</evidence>
<comment type="caution">
    <text evidence="19">The sequence shown here is derived from an EMBL/GenBank/DDBJ whole genome shotgun (WGS) entry which is preliminary data.</text>
</comment>
<dbReference type="Gene3D" id="1.10.287.70">
    <property type="match status" value="1"/>
</dbReference>
<dbReference type="CDD" id="cd19990">
    <property type="entry name" value="PBP1_GABAb_receptor_plant"/>
    <property type="match status" value="1"/>
</dbReference>
<feature type="region of interest" description="Disordered" evidence="15">
    <location>
        <begin position="912"/>
        <end position="976"/>
    </location>
</feature>
<evidence type="ECO:0000256" key="15">
    <source>
        <dbReference type="SAM" id="MobiDB-lite"/>
    </source>
</evidence>
<keyword evidence="3 13" id="KW-0813">Transport</keyword>
<feature type="transmembrane region" description="Helical" evidence="16">
    <location>
        <begin position="660"/>
        <end position="678"/>
    </location>
</feature>
<dbReference type="GO" id="GO:0016020">
    <property type="term" value="C:membrane"/>
    <property type="evidence" value="ECO:0007669"/>
    <property type="project" value="UniProtKB-SubCell"/>
</dbReference>
<feature type="domain" description="Ionotropic glutamate receptor C-terminal" evidence="18">
    <location>
        <begin position="466"/>
        <end position="816"/>
    </location>
</feature>
<dbReference type="GO" id="GO:0015276">
    <property type="term" value="F:ligand-gated monoatomic ion channel activity"/>
    <property type="evidence" value="ECO:0007669"/>
    <property type="project" value="InterPro"/>
</dbReference>
<evidence type="ECO:0000256" key="3">
    <source>
        <dbReference type="ARBA" id="ARBA00022448"/>
    </source>
</evidence>
<protein>
    <recommendedName>
        <fullName evidence="13">Glutamate receptor</fullName>
    </recommendedName>
</protein>
<evidence type="ECO:0000259" key="18">
    <source>
        <dbReference type="SMART" id="SM00079"/>
    </source>
</evidence>
<keyword evidence="12 13" id="KW-0407">Ion channel</keyword>
<proteinExistence type="inferred from homology"/>
<feature type="disulfide bond" evidence="14">
    <location>
        <begin position="764"/>
        <end position="820"/>
    </location>
</feature>
<feature type="transmembrane region" description="Helical" evidence="16">
    <location>
        <begin position="600"/>
        <end position="618"/>
    </location>
</feature>
<dbReference type="InterPro" id="IPR015683">
    <property type="entry name" value="Ionotropic_Glu_rcpt"/>
</dbReference>
<dbReference type="InterPro" id="IPR017103">
    <property type="entry name" value="Iontropic_Glu_rcpt_pln"/>
</dbReference>
<dbReference type="Proteomes" id="UP000775213">
    <property type="component" value="Unassembled WGS sequence"/>
</dbReference>
<sequence length="976" mass="106126">MKNLVLVSIFFSATIASALSPATVKVGVIMDLSTPVGRGSLAALSLAYNDFYASHPDSPARLLLLPRNSSRSDAVDAASTALDLISNHQVAAILGPQTSSSADFVTDLGARARIPIISFTATSPSLSPTLSPFFIRAVPSDAAMGPAIAALASAFSWRHLVPIYEDSDFGASLIPILVDALSASGDSQIPYRCPIPPTATDDRIFMELYRLKTLQTRVFVLHAPSALAARILSAAAESGMTETDYAWILTSAVAGQLGSINPRIILNSMQGGIGVRPFIQRTDQVREFEKRWIIEFLNQNPNHTADIAGSDLSTSNYYAYDAFWAVATAANAVIAADPAVVRSHTSSDRSRTVPAEISKIQVSNIGPKLLKSIQETQFNGIGGRFLLVDGELNVTVFQIVNVNGEIARGIGFWTAWSGLSKDLKSSGDGNSTERSGLGPVIWPGESAAVPKGWETPTGGKKMRFLVPGAVDPGFRSFLSVVSDPATGELNVGGYVIEMFEASVRRLPYALQFEYVTLPEAEKMNTVDYDELVKTVYDQVSALNSAKYDGVVGDVTITANRSEHVGFTLPYTSSGVSMLVPVRDVRSHRAWIFLKPLTADLWLVSGAFFILTGAVVWFLEHRINPEFRGPPAHQIGTVFYFSFSTLVFAHKETIMSNLSKLVMTIWVFVVLILTSSYTASLTSMLTVRQVQPSITDIQELIVNRKNVGFLQYSFVKGLLLKIGFNESQLFGYKSPEEYKDALSNGAVAAIIDEIPYLKLFLNSFCDNFTMGNRLYKTSGFGFVFPKGSSLVSDMSRAILDLTESDEMVEIQRRWFGEQSSCLNQGSSSISTSNSLDFNSFYGLFLITGGASLLALLIYSLSFCYRYRHSLAAINAEEKTLRRRLSSIATLYDEKDLSSHTFNKSVEVSIDVRGRNSSGTSHRLDARAGSQSPFSFSLGTETPPSSEFASSQSGTPQWMPPPSVGWHDGVELITPARS</sequence>
<evidence type="ECO:0000256" key="16">
    <source>
        <dbReference type="SAM" id="Phobius"/>
    </source>
</evidence>
<evidence type="ECO:0000256" key="14">
    <source>
        <dbReference type="PIRSR" id="PIRSR037090-50"/>
    </source>
</evidence>
<feature type="chain" id="PRO_5043899702" description="Glutamate receptor" evidence="17">
    <location>
        <begin position="19"/>
        <end position="976"/>
    </location>
</feature>
<dbReference type="Gene3D" id="3.40.50.2300">
    <property type="match status" value="3"/>
</dbReference>
<keyword evidence="10" id="KW-0325">Glycoprotein</keyword>
<dbReference type="AlphaFoldDB" id="A0AAV7HBH5"/>
<gene>
    <name evidence="19" type="ORF">IEQ34_006330</name>
</gene>
<dbReference type="InterPro" id="IPR001828">
    <property type="entry name" value="ANF_lig-bd_rcpt"/>
</dbReference>
<feature type="compositionally biased region" description="Polar residues" evidence="15">
    <location>
        <begin position="927"/>
        <end position="954"/>
    </location>
</feature>
<evidence type="ECO:0000256" key="12">
    <source>
        <dbReference type="ARBA" id="ARBA00023303"/>
    </source>
</evidence>
<evidence type="ECO:0000313" key="19">
    <source>
        <dbReference type="EMBL" id="KAH0466227.1"/>
    </source>
</evidence>
<keyword evidence="5 17" id="KW-0732">Signal</keyword>
<evidence type="ECO:0000256" key="9">
    <source>
        <dbReference type="ARBA" id="ARBA00023170"/>
    </source>
</evidence>
<keyword evidence="8 13" id="KW-0472">Membrane</keyword>
<accession>A0AAV7HBH5</accession>
<evidence type="ECO:0000256" key="6">
    <source>
        <dbReference type="ARBA" id="ARBA00022989"/>
    </source>
</evidence>
<evidence type="ECO:0000256" key="1">
    <source>
        <dbReference type="ARBA" id="ARBA00004141"/>
    </source>
</evidence>
<dbReference type="Gene3D" id="3.40.190.10">
    <property type="entry name" value="Periplasmic binding protein-like II"/>
    <property type="match status" value="3"/>
</dbReference>
<dbReference type="InterPro" id="IPR028082">
    <property type="entry name" value="Peripla_BP_I"/>
</dbReference>
<dbReference type="SMART" id="SM00079">
    <property type="entry name" value="PBPe"/>
    <property type="match status" value="1"/>
</dbReference>
<dbReference type="SUPFAM" id="SSF53822">
    <property type="entry name" value="Periplasmic binding protein-like I"/>
    <property type="match status" value="1"/>
</dbReference>
<feature type="transmembrane region" description="Helical" evidence="16">
    <location>
        <begin position="839"/>
        <end position="859"/>
    </location>
</feature>
<keyword evidence="9 13" id="KW-0675">Receptor</keyword>
<evidence type="ECO:0000256" key="13">
    <source>
        <dbReference type="PIRNR" id="PIRNR037090"/>
    </source>
</evidence>
<name>A0AAV7HBH5_DENCH</name>
<dbReference type="CDD" id="cd13686">
    <property type="entry name" value="GluR_Plant"/>
    <property type="match status" value="1"/>
</dbReference>
<dbReference type="FunFam" id="3.40.190.10:FF:000396">
    <property type="entry name" value="Glutamate receptor"/>
    <property type="match status" value="1"/>
</dbReference>
<evidence type="ECO:0000256" key="5">
    <source>
        <dbReference type="ARBA" id="ARBA00022729"/>
    </source>
</evidence>
<dbReference type="FunFam" id="3.40.50.2300:FF:000188">
    <property type="entry name" value="Glutamate receptor"/>
    <property type="match status" value="1"/>
</dbReference>
<dbReference type="PIRSF" id="PIRSF037090">
    <property type="entry name" value="Iontro_Glu-like_rcpt_pln"/>
    <property type="match status" value="1"/>
</dbReference>
<dbReference type="SUPFAM" id="SSF53850">
    <property type="entry name" value="Periplasmic binding protein-like II"/>
    <property type="match status" value="1"/>
</dbReference>
<dbReference type="Pfam" id="PF01094">
    <property type="entry name" value="ANF_receptor"/>
    <property type="match status" value="1"/>
</dbReference>
<comment type="subcellular location">
    <subcellularLocation>
        <location evidence="1">Membrane</location>
        <topology evidence="1">Multi-pass membrane protein</topology>
    </subcellularLocation>
</comment>
<comment type="function">
    <text evidence="13">Glutamate-gated receptor that probably acts as non-selective cation channel.</text>
</comment>
<evidence type="ECO:0000256" key="10">
    <source>
        <dbReference type="ARBA" id="ARBA00023180"/>
    </source>
</evidence>
<dbReference type="InterPro" id="IPR044440">
    <property type="entry name" value="GABAb_receptor_plant_PBP1"/>
</dbReference>
<keyword evidence="6 16" id="KW-1133">Transmembrane helix</keyword>
<evidence type="ECO:0000256" key="7">
    <source>
        <dbReference type="ARBA" id="ARBA00023065"/>
    </source>
</evidence>
<feature type="signal peptide" evidence="17">
    <location>
        <begin position="1"/>
        <end position="18"/>
    </location>
</feature>
<organism evidence="19 20">
    <name type="scientific">Dendrobium chrysotoxum</name>
    <name type="common">Orchid</name>
    <dbReference type="NCBI Taxonomy" id="161865"/>
    <lineage>
        <taxon>Eukaryota</taxon>
        <taxon>Viridiplantae</taxon>
        <taxon>Streptophyta</taxon>
        <taxon>Embryophyta</taxon>
        <taxon>Tracheophyta</taxon>
        <taxon>Spermatophyta</taxon>
        <taxon>Magnoliopsida</taxon>
        <taxon>Liliopsida</taxon>
        <taxon>Asparagales</taxon>
        <taxon>Orchidaceae</taxon>
        <taxon>Epidendroideae</taxon>
        <taxon>Malaxideae</taxon>
        <taxon>Dendrobiinae</taxon>
        <taxon>Dendrobium</taxon>
    </lineage>
</organism>
<dbReference type="Pfam" id="PF00060">
    <property type="entry name" value="Lig_chan"/>
    <property type="match status" value="1"/>
</dbReference>
<evidence type="ECO:0000256" key="8">
    <source>
        <dbReference type="ARBA" id="ARBA00023136"/>
    </source>
</evidence>
<comment type="similarity">
    <text evidence="2 13">Belongs to the glutamate-gated ion channel (TC 1.A.10.1) family.</text>
</comment>
<dbReference type="EMBL" id="JAGFBR010000006">
    <property type="protein sequence ID" value="KAH0466227.1"/>
    <property type="molecule type" value="Genomic_DNA"/>
</dbReference>
<reference evidence="19 20" key="1">
    <citation type="journal article" date="2021" name="Hortic Res">
        <title>Chromosome-scale assembly of the Dendrobium chrysotoxum genome enhances the understanding of orchid evolution.</title>
        <authorList>
            <person name="Zhang Y."/>
            <person name="Zhang G.Q."/>
            <person name="Zhang D."/>
            <person name="Liu X.D."/>
            <person name="Xu X.Y."/>
            <person name="Sun W.H."/>
            <person name="Yu X."/>
            <person name="Zhu X."/>
            <person name="Wang Z.W."/>
            <person name="Zhao X."/>
            <person name="Zhong W.Y."/>
            <person name="Chen H."/>
            <person name="Yin W.L."/>
            <person name="Huang T."/>
            <person name="Niu S.C."/>
            <person name="Liu Z.J."/>
        </authorList>
    </citation>
    <scope>NUCLEOTIDE SEQUENCE [LARGE SCALE GENOMIC DNA]</scope>
    <source>
        <strain evidence="19">Lindl</strain>
    </source>
</reference>
<dbReference type="PANTHER" id="PTHR18966">
    <property type="entry name" value="IONOTROPIC GLUTAMATE RECEPTOR"/>
    <property type="match status" value="1"/>
</dbReference>
<evidence type="ECO:0000256" key="4">
    <source>
        <dbReference type="ARBA" id="ARBA00022692"/>
    </source>
</evidence>
<evidence type="ECO:0000256" key="17">
    <source>
        <dbReference type="SAM" id="SignalP"/>
    </source>
</evidence>
<keyword evidence="11 13" id="KW-1071">Ligand-gated ion channel</keyword>
<dbReference type="FunFam" id="1.10.287.70:FF:000037">
    <property type="entry name" value="Glutamate receptor"/>
    <property type="match status" value="1"/>
</dbReference>
<evidence type="ECO:0000256" key="11">
    <source>
        <dbReference type="ARBA" id="ARBA00023286"/>
    </source>
</evidence>
<keyword evidence="4 16" id="KW-0812">Transmembrane</keyword>